<keyword evidence="4" id="KW-1185">Reference proteome</keyword>
<keyword evidence="2" id="KW-0472">Membrane</keyword>
<keyword evidence="2" id="KW-0812">Transmembrane</keyword>
<dbReference type="STRING" id="261654.GA0070611_4485"/>
<dbReference type="EMBL" id="LT594323">
    <property type="protein sequence ID" value="SBT49629.1"/>
    <property type="molecule type" value="Genomic_DNA"/>
</dbReference>
<dbReference type="PATRIC" id="fig|261654.4.peg.4544"/>
<dbReference type="OrthoDB" id="3373390at2"/>
<reference evidence="4" key="1">
    <citation type="submission" date="2016-06" db="EMBL/GenBank/DDBJ databases">
        <authorList>
            <person name="Varghese N."/>
            <person name="Submissions Spin"/>
        </authorList>
    </citation>
    <scope>NUCLEOTIDE SEQUENCE [LARGE SCALE GENOMIC DNA]</scope>
    <source>
        <strain evidence="4">DSM 44815</strain>
    </source>
</reference>
<protein>
    <recommendedName>
        <fullName evidence="5">Flagellar basal body-associated protein FliL</fullName>
    </recommendedName>
</protein>
<dbReference type="Proteomes" id="UP000199385">
    <property type="component" value="Chromosome I"/>
</dbReference>
<proteinExistence type="predicted"/>
<evidence type="ECO:0000256" key="2">
    <source>
        <dbReference type="SAM" id="Phobius"/>
    </source>
</evidence>
<feature type="transmembrane region" description="Helical" evidence="2">
    <location>
        <begin position="103"/>
        <end position="124"/>
    </location>
</feature>
<feature type="compositionally biased region" description="Low complexity" evidence="1">
    <location>
        <begin position="134"/>
        <end position="164"/>
    </location>
</feature>
<evidence type="ECO:0000313" key="4">
    <source>
        <dbReference type="Proteomes" id="UP000199385"/>
    </source>
</evidence>
<evidence type="ECO:0000256" key="1">
    <source>
        <dbReference type="SAM" id="MobiDB-lite"/>
    </source>
</evidence>
<feature type="compositionally biased region" description="Pro residues" evidence="1">
    <location>
        <begin position="75"/>
        <end position="93"/>
    </location>
</feature>
<evidence type="ECO:0000313" key="3">
    <source>
        <dbReference type="EMBL" id="SBT49629.1"/>
    </source>
</evidence>
<feature type="region of interest" description="Disordered" evidence="1">
    <location>
        <begin position="125"/>
        <end position="166"/>
    </location>
</feature>
<dbReference type="AlphaFoldDB" id="A0A1A9A0A4"/>
<gene>
    <name evidence="3" type="ORF">GA0070611_4485</name>
</gene>
<accession>A0A1A9A0A4</accession>
<name>A0A1A9A0A4_9ACTN</name>
<sequence>MSNYGPGAGGPDRWNGPTGDGYPPAAAPGSGGWAGPPTAPRSEPPGPRYEPPTEHYGPPTDRYALPGQRHEPQPGWAPPVPGPPGPGYPGPGPERPKRGRVPLLVVLAVVLVLVLGAAAVFWGVSREGGRPSDEPVASAPPAAEPTVATTGPTATPAPASSTDPRFVKTGQCVRNDGGAAQPKLAIAECGPQTYQVVRRFDGATSGKRDAEAKCAKVPGYTDWYFFDSELDTLDFVLCLKRR</sequence>
<feature type="compositionally biased region" description="Low complexity" evidence="1">
    <location>
        <begin position="16"/>
        <end position="28"/>
    </location>
</feature>
<feature type="region of interest" description="Disordered" evidence="1">
    <location>
        <begin position="1"/>
        <end position="95"/>
    </location>
</feature>
<feature type="compositionally biased region" description="Pro residues" evidence="1">
    <location>
        <begin position="37"/>
        <end position="50"/>
    </location>
</feature>
<evidence type="ECO:0008006" key="5">
    <source>
        <dbReference type="Google" id="ProtNLM"/>
    </source>
</evidence>
<feature type="compositionally biased region" description="Gly residues" evidence="1">
    <location>
        <begin position="1"/>
        <end position="10"/>
    </location>
</feature>
<keyword evidence="2" id="KW-1133">Transmembrane helix</keyword>
<organism evidence="3 4">
    <name type="scientific">Micromonospora auratinigra</name>
    <dbReference type="NCBI Taxonomy" id="261654"/>
    <lineage>
        <taxon>Bacteria</taxon>
        <taxon>Bacillati</taxon>
        <taxon>Actinomycetota</taxon>
        <taxon>Actinomycetes</taxon>
        <taxon>Micromonosporales</taxon>
        <taxon>Micromonosporaceae</taxon>
        <taxon>Micromonospora</taxon>
    </lineage>
</organism>